<proteinExistence type="predicted"/>
<evidence type="ECO:0008006" key="2">
    <source>
        <dbReference type="Google" id="ProtNLM"/>
    </source>
</evidence>
<gene>
    <name evidence="1" type="ORF">S01H4_23618</name>
</gene>
<dbReference type="AlphaFoldDB" id="X1ABQ2"/>
<comment type="caution">
    <text evidence="1">The sequence shown here is derived from an EMBL/GenBank/DDBJ whole genome shotgun (WGS) entry which is preliminary data.</text>
</comment>
<organism evidence="1">
    <name type="scientific">marine sediment metagenome</name>
    <dbReference type="NCBI Taxonomy" id="412755"/>
    <lineage>
        <taxon>unclassified sequences</taxon>
        <taxon>metagenomes</taxon>
        <taxon>ecological metagenomes</taxon>
    </lineage>
</organism>
<name>X1ABQ2_9ZZZZ</name>
<sequence>EGIDGATIDVDVNGEVYSPSLVYNGSGNYSITINCSDTIFRSYGAFNVRVNASKLNYYKKSNSSLDPIIIGNTSLIVLSPSDDSIYTTAQIFNILIQYDDVVNSTGISEAAINYSLNEGASYLGDNVTYIGSGRYNITVYASHSDFNKFGFLDLIINASKENYNNLSVSLTIHRQITTIITPSNSIDLGSVMRGLNISYAFDYSDTTGSPINETSWERIGPSYNFIAFLANNGDGDYTIRFNTTNVDVSGSPYTFMFNISSIGNETQILSITIDVTIIQTDIEDLSWTSVIARNSGLNQSITFYFNDTTNTQ</sequence>
<evidence type="ECO:0000313" key="1">
    <source>
        <dbReference type="EMBL" id="GAG79314.1"/>
    </source>
</evidence>
<accession>X1ABQ2</accession>
<feature type="non-terminal residue" evidence="1">
    <location>
        <position position="1"/>
    </location>
</feature>
<feature type="non-terminal residue" evidence="1">
    <location>
        <position position="312"/>
    </location>
</feature>
<reference evidence="1" key="1">
    <citation type="journal article" date="2014" name="Front. Microbiol.">
        <title>High frequency of phylogenetically diverse reductive dehalogenase-homologous genes in deep subseafloor sedimentary metagenomes.</title>
        <authorList>
            <person name="Kawai M."/>
            <person name="Futagami T."/>
            <person name="Toyoda A."/>
            <person name="Takaki Y."/>
            <person name="Nishi S."/>
            <person name="Hori S."/>
            <person name="Arai W."/>
            <person name="Tsubouchi T."/>
            <person name="Morono Y."/>
            <person name="Uchiyama I."/>
            <person name="Ito T."/>
            <person name="Fujiyama A."/>
            <person name="Inagaki F."/>
            <person name="Takami H."/>
        </authorList>
    </citation>
    <scope>NUCLEOTIDE SEQUENCE</scope>
    <source>
        <strain evidence="1">Expedition CK06-06</strain>
    </source>
</reference>
<protein>
    <recommendedName>
        <fullName evidence="2">Cadherin domain-containing protein</fullName>
    </recommendedName>
</protein>
<dbReference type="EMBL" id="BART01010982">
    <property type="protein sequence ID" value="GAG79314.1"/>
    <property type="molecule type" value="Genomic_DNA"/>
</dbReference>